<dbReference type="AlphaFoldDB" id="A0AAW1SMW5"/>
<protein>
    <submittedName>
        <fullName evidence="1">Uncharacterized protein</fullName>
    </submittedName>
</protein>
<keyword evidence="2" id="KW-1185">Reference proteome</keyword>
<evidence type="ECO:0000313" key="2">
    <source>
        <dbReference type="Proteomes" id="UP001485043"/>
    </source>
</evidence>
<evidence type="ECO:0000313" key="1">
    <source>
        <dbReference type="EMBL" id="KAK9847489.1"/>
    </source>
</evidence>
<name>A0AAW1SMW5_9CHLO</name>
<dbReference type="EMBL" id="JALJOV010001462">
    <property type="protein sequence ID" value="KAK9847489.1"/>
    <property type="molecule type" value="Genomic_DNA"/>
</dbReference>
<reference evidence="1 2" key="1">
    <citation type="journal article" date="2024" name="Nat. Commun.">
        <title>Phylogenomics reveals the evolutionary origins of lichenization in chlorophyte algae.</title>
        <authorList>
            <person name="Puginier C."/>
            <person name="Libourel C."/>
            <person name="Otte J."/>
            <person name="Skaloud P."/>
            <person name="Haon M."/>
            <person name="Grisel S."/>
            <person name="Petersen M."/>
            <person name="Berrin J.G."/>
            <person name="Delaux P.M."/>
            <person name="Dal Grande F."/>
            <person name="Keller J."/>
        </authorList>
    </citation>
    <scope>NUCLEOTIDE SEQUENCE [LARGE SCALE GENOMIC DNA]</scope>
    <source>
        <strain evidence="1 2">SAG 2523</strain>
    </source>
</reference>
<comment type="caution">
    <text evidence="1">The sequence shown here is derived from an EMBL/GenBank/DDBJ whole genome shotgun (WGS) entry which is preliminary data.</text>
</comment>
<accession>A0AAW1SMW5</accession>
<dbReference type="Proteomes" id="UP001485043">
    <property type="component" value="Unassembled WGS sequence"/>
</dbReference>
<proteinExistence type="predicted"/>
<gene>
    <name evidence="1" type="ORF">WJX84_011766</name>
</gene>
<organism evidence="1 2">
    <name type="scientific">Apatococcus fuscideae</name>
    <dbReference type="NCBI Taxonomy" id="2026836"/>
    <lineage>
        <taxon>Eukaryota</taxon>
        <taxon>Viridiplantae</taxon>
        <taxon>Chlorophyta</taxon>
        <taxon>core chlorophytes</taxon>
        <taxon>Trebouxiophyceae</taxon>
        <taxon>Chlorellales</taxon>
        <taxon>Chlorellaceae</taxon>
        <taxon>Apatococcus</taxon>
    </lineage>
</organism>
<sequence length="112" mass="13059">MRLLHLDSRGRFDDANAVHYSLDFEEDRDDFSPSLGPTSMRWASRFSEGMSALGSDEEFQAEGLLRPRAERLQHVLIQLHLRDLFIQTQQVPEVWSRRLTHIWSPSAPKVLR</sequence>